<dbReference type="AlphaFoldDB" id="A0ABD6EFX8"/>
<protein>
    <recommendedName>
        <fullName evidence="2">BAR domain-containing protein</fullName>
    </recommendedName>
</protein>
<dbReference type="SUPFAM" id="SSF103657">
    <property type="entry name" value="BAR/IMD domain-like"/>
    <property type="match status" value="1"/>
</dbReference>
<evidence type="ECO:0000313" key="4">
    <source>
        <dbReference type="Proteomes" id="UP001608902"/>
    </source>
</evidence>
<feature type="domain" description="BAR" evidence="2">
    <location>
        <begin position="33"/>
        <end position="253"/>
    </location>
</feature>
<comment type="caution">
    <text evidence="3">The sequence shown here is derived from an EMBL/GenBank/DDBJ whole genome shotgun (WGS) entry which is preliminary data.</text>
</comment>
<proteinExistence type="predicted"/>
<dbReference type="Gene3D" id="1.20.1270.60">
    <property type="entry name" value="Arfaptin homology (AH) domain/BAR domain"/>
    <property type="match status" value="1"/>
</dbReference>
<sequence length="269" mass="30475">MEGSPTKGGDGSDKNKADSESNKKRLRERGPVGRLFFKVGERIGVVEQTRLAPEFLAQINGYTKYQIQVESCVFSLESIVQNDPSILSQGKIEAAEKSDPYEVLAKSIKAFRQFQPEDKKESMVTVEAIIKRLAIMHRELQNNARKAIDGMHQFITTVKSEMNKEREKLMKARDVMDDARHALKQTKTTEQVEEKGKQYERTVHEFDVQAAKVAAFPENLPNDKKAHRLEIFDFFDILSDFHRVAAALLTDYLAELGVDSPCDVVIKAN</sequence>
<evidence type="ECO:0000259" key="2">
    <source>
        <dbReference type="Pfam" id="PF03114"/>
    </source>
</evidence>
<gene>
    <name evidence="3" type="ORF">AB6A40_003728</name>
</gene>
<accession>A0ABD6EFX8</accession>
<evidence type="ECO:0000313" key="3">
    <source>
        <dbReference type="EMBL" id="MFH4977019.1"/>
    </source>
</evidence>
<feature type="region of interest" description="Disordered" evidence="1">
    <location>
        <begin position="1"/>
        <end position="25"/>
    </location>
</feature>
<keyword evidence="4" id="KW-1185">Reference proteome</keyword>
<dbReference type="Proteomes" id="UP001608902">
    <property type="component" value="Unassembled WGS sequence"/>
</dbReference>
<dbReference type="InterPro" id="IPR027267">
    <property type="entry name" value="AH/BAR_dom_sf"/>
</dbReference>
<feature type="compositionally biased region" description="Basic and acidic residues" evidence="1">
    <location>
        <begin position="10"/>
        <end position="25"/>
    </location>
</feature>
<dbReference type="InterPro" id="IPR004148">
    <property type="entry name" value="BAR_dom"/>
</dbReference>
<name>A0ABD6EFX8_9BILA</name>
<dbReference type="Pfam" id="PF03114">
    <property type="entry name" value="BAR"/>
    <property type="match status" value="1"/>
</dbReference>
<organism evidence="3 4">
    <name type="scientific">Gnathostoma spinigerum</name>
    <dbReference type="NCBI Taxonomy" id="75299"/>
    <lineage>
        <taxon>Eukaryota</taxon>
        <taxon>Metazoa</taxon>
        <taxon>Ecdysozoa</taxon>
        <taxon>Nematoda</taxon>
        <taxon>Chromadorea</taxon>
        <taxon>Rhabditida</taxon>
        <taxon>Spirurina</taxon>
        <taxon>Gnathostomatomorpha</taxon>
        <taxon>Gnathostomatoidea</taxon>
        <taxon>Gnathostomatidae</taxon>
        <taxon>Gnathostoma</taxon>
    </lineage>
</organism>
<reference evidence="3 4" key="1">
    <citation type="submission" date="2024-08" db="EMBL/GenBank/DDBJ databases">
        <title>Gnathostoma spinigerum genome.</title>
        <authorList>
            <person name="Gonzalez-Bertolin B."/>
            <person name="Monzon S."/>
            <person name="Zaballos A."/>
            <person name="Jimenez P."/>
            <person name="Dekumyoy P."/>
            <person name="Varona S."/>
            <person name="Cuesta I."/>
            <person name="Sumanam S."/>
            <person name="Adisakwattana P."/>
            <person name="Gasser R.B."/>
            <person name="Hernandez-Gonzalez A."/>
            <person name="Young N.D."/>
            <person name="Perteguer M.J."/>
        </authorList>
    </citation>
    <scope>NUCLEOTIDE SEQUENCE [LARGE SCALE GENOMIC DNA]</scope>
    <source>
        <strain evidence="3">AL3</strain>
        <tissue evidence="3">Liver</tissue>
    </source>
</reference>
<dbReference type="EMBL" id="JBGFUD010002002">
    <property type="protein sequence ID" value="MFH4977019.1"/>
    <property type="molecule type" value="Genomic_DNA"/>
</dbReference>
<evidence type="ECO:0000256" key="1">
    <source>
        <dbReference type="SAM" id="MobiDB-lite"/>
    </source>
</evidence>